<dbReference type="InterPro" id="IPR041924">
    <property type="entry name" value="Formate_Dh-H_N"/>
</dbReference>
<dbReference type="EMBL" id="CP038852">
    <property type="protein sequence ID" value="QIZ20691.1"/>
    <property type="molecule type" value="Genomic_DNA"/>
</dbReference>
<dbReference type="Pfam" id="PF01568">
    <property type="entry name" value="Molydop_binding"/>
    <property type="match status" value="1"/>
</dbReference>
<keyword evidence="3" id="KW-0001">2Fe-2S</keyword>
<dbReference type="PIRSF" id="PIRSF036643">
    <property type="entry name" value="FDH_alpha"/>
    <property type="match status" value="1"/>
</dbReference>
<comment type="similarity">
    <text evidence="1">Belongs to the complex I 75 kDa subunit family.</text>
</comment>
<dbReference type="InterPro" id="IPR017896">
    <property type="entry name" value="4Fe4S_Fe-S-bd"/>
</dbReference>
<dbReference type="PROSITE" id="PS00551">
    <property type="entry name" value="MOLYBDOPTERIN_PROK_1"/>
    <property type="match status" value="1"/>
</dbReference>
<dbReference type="InterPro" id="IPR027467">
    <property type="entry name" value="MopterinOxRdtase_cofactor_BS"/>
</dbReference>
<name>A0A6H1Q1M9_9PROT</name>
<dbReference type="RefSeq" id="WP_168606573.1">
    <property type="nucleotide sequence ID" value="NZ_CP038852.1"/>
</dbReference>
<evidence type="ECO:0000256" key="3">
    <source>
        <dbReference type="ARBA" id="ARBA00022714"/>
    </source>
</evidence>
<dbReference type="InterPro" id="IPR017900">
    <property type="entry name" value="4Fe4S_Fe_S_CS"/>
</dbReference>
<dbReference type="SUPFAM" id="SSF54292">
    <property type="entry name" value="2Fe-2S ferredoxin-like"/>
    <property type="match status" value="1"/>
</dbReference>
<dbReference type="SMART" id="SM00926">
    <property type="entry name" value="Molybdop_Fe4S4"/>
    <property type="match status" value="1"/>
</dbReference>
<dbReference type="Pfam" id="PF10588">
    <property type="entry name" value="NADH-G_4Fe-4S_3"/>
    <property type="match status" value="1"/>
</dbReference>
<evidence type="ECO:0000256" key="7">
    <source>
        <dbReference type="ARBA" id="ARBA00023004"/>
    </source>
</evidence>
<dbReference type="InterPro" id="IPR036010">
    <property type="entry name" value="2Fe-2S_ferredoxin-like_sf"/>
</dbReference>
<dbReference type="GO" id="GO:0008863">
    <property type="term" value="F:formate dehydrogenase (NAD+) activity"/>
    <property type="evidence" value="ECO:0007669"/>
    <property type="project" value="InterPro"/>
</dbReference>
<dbReference type="PROSITE" id="PS51669">
    <property type="entry name" value="4FE4S_MOW_BIS_MGD"/>
    <property type="match status" value="1"/>
</dbReference>
<dbReference type="GO" id="GO:0016020">
    <property type="term" value="C:membrane"/>
    <property type="evidence" value="ECO:0007669"/>
    <property type="project" value="TreeGrafter"/>
</dbReference>
<dbReference type="Pfam" id="PF00384">
    <property type="entry name" value="Molybdopterin"/>
    <property type="match status" value="1"/>
</dbReference>
<dbReference type="Gene3D" id="3.10.20.740">
    <property type="match status" value="1"/>
</dbReference>
<dbReference type="GO" id="GO:0015942">
    <property type="term" value="P:formate metabolic process"/>
    <property type="evidence" value="ECO:0007669"/>
    <property type="project" value="InterPro"/>
</dbReference>
<evidence type="ECO:0000256" key="8">
    <source>
        <dbReference type="ARBA" id="ARBA00023014"/>
    </source>
</evidence>
<dbReference type="PROSITE" id="PS51839">
    <property type="entry name" value="4FE4S_HC3"/>
    <property type="match status" value="1"/>
</dbReference>
<sequence length="922" mass="102036">MSSEKRKIAYIDGKPYEIGPNHTSVLKFVESYLGEKKVPALCNDPNLAPYGACRVCSVEIALVKDGPTKVVASCHTPVGENQHIFTNNENLTALRKNIVELVLTDHPMECGTCEVNNNCELQDVANDLGISDHRYNVPKQHKGIPRDTSHDYMRMNLDNCINCGRCVRACDEIQGSFVLTMSGRGFESKITTDNDALFGDSSCVSCGACAHTCPTDAISDVYQSKSVAVDEKVRTTCSYCGVGCNLEASIKDNKVVAISTPKESEVNAGHTCIKGRYAFGFYDHPDRLKTPLIKRNGKFEEASWDEAYDFIKKELNRITKANGPDAVAGISSARCTNEENYVFQKMIRAAIGTNNIDCCARICHSPTAWGMQQTFGTGAATNSTEDIYHADLFMVIGANPTNAHPVTGAKIKQQVMKGKKLIVLDPITTELAKLADYHIKLRPGTNVAILNMMLHYILKANLYDKDFVRDRTEGFANFIKEIERQDMDHLAKVAGVDKQLVKEAAIAYATAKNSMEFHGLGVTEQEQGSKTVMLIADLAMITGNIGRRGVGVNPLRGQNNVQGAADMGCQPHQGAGYFEVADEKVQNFYTEKYGVVHPTKQGLKIPEMFDGAINKDVKAVWIIGEDIVQTDPNSAHVIDAMNSLELLVVQEIFMSETAKLATVVLPGTTFLEKNGTFTNTERRIQRVNRAVPPLPGTKTDGTIVTDMMQKLGFDQPEYDADQVLAEIADVVPFFKGVTRERLGKMGLQWPVQEDGTDTQILHQETFKLGKGQLKNFDWKESNEIAENKKDYPLILTTSRVLQHYNAATMTRRTKNINIVSEDLLLVHPNDAKKRELNTGDIGRLYSGRGEVALKVEVTDKVKEGIVFTTFHFPEHMVNMVTGHGKDEETMCAEYKVSSVEIQKISNQFKTVVEPKENQAELS</sequence>
<dbReference type="InterPro" id="IPR006656">
    <property type="entry name" value="Mopterin_OxRdtase"/>
</dbReference>
<dbReference type="GO" id="GO:0003954">
    <property type="term" value="F:NADH dehydrogenase activity"/>
    <property type="evidence" value="ECO:0007669"/>
    <property type="project" value="TreeGrafter"/>
</dbReference>
<dbReference type="CDD" id="cd02753">
    <property type="entry name" value="MopB_Formate-Dh-H"/>
    <property type="match status" value="1"/>
</dbReference>
<dbReference type="Gene3D" id="3.40.228.10">
    <property type="entry name" value="Dimethylsulfoxide Reductase, domain 2"/>
    <property type="match status" value="1"/>
</dbReference>
<dbReference type="Gene3D" id="2.40.40.20">
    <property type="match status" value="1"/>
</dbReference>
<keyword evidence="2" id="KW-0004">4Fe-4S</keyword>
<dbReference type="InterPro" id="IPR006657">
    <property type="entry name" value="MoPterin_dinucl-bd_dom"/>
</dbReference>
<protein>
    <submittedName>
        <fullName evidence="12">Formate dehydrogenase subunit alpha</fullName>
    </submittedName>
</protein>
<evidence type="ECO:0000313" key="12">
    <source>
        <dbReference type="EMBL" id="QIZ20691.1"/>
    </source>
</evidence>
<dbReference type="SUPFAM" id="SSF54862">
    <property type="entry name" value="4Fe-4S ferredoxins"/>
    <property type="match status" value="1"/>
</dbReference>
<dbReference type="GO" id="GO:0022904">
    <property type="term" value="P:respiratory electron transport chain"/>
    <property type="evidence" value="ECO:0007669"/>
    <property type="project" value="TreeGrafter"/>
</dbReference>
<keyword evidence="8" id="KW-0411">Iron-sulfur</keyword>
<dbReference type="PANTHER" id="PTHR43105:SF14">
    <property type="entry name" value="FORMATE DEHYDROGENASE H"/>
    <property type="match status" value="1"/>
</dbReference>
<dbReference type="Proteomes" id="UP000501094">
    <property type="component" value="Chromosome"/>
</dbReference>
<dbReference type="InterPro" id="IPR019574">
    <property type="entry name" value="NADH_UbQ_OxRdtase_Gsu_4Fe4S-bd"/>
</dbReference>
<evidence type="ECO:0000259" key="10">
    <source>
        <dbReference type="PROSITE" id="PS51669"/>
    </source>
</evidence>
<dbReference type="GO" id="GO:0051537">
    <property type="term" value="F:2 iron, 2 sulfur cluster binding"/>
    <property type="evidence" value="ECO:0007669"/>
    <property type="project" value="UniProtKB-KW"/>
</dbReference>
<dbReference type="PROSITE" id="PS51379">
    <property type="entry name" value="4FE4S_FER_2"/>
    <property type="match status" value="2"/>
</dbReference>
<dbReference type="SUPFAM" id="SSF53706">
    <property type="entry name" value="Formate dehydrogenase/DMSO reductase, domains 1-3"/>
    <property type="match status" value="1"/>
</dbReference>
<dbReference type="InterPro" id="IPR050123">
    <property type="entry name" value="Prok_molybdopt-oxidoreductase"/>
</dbReference>
<evidence type="ECO:0000256" key="5">
    <source>
        <dbReference type="ARBA" id="ARBA00022737"/>
    </source>
</evidence>
<feature type="domain" description="4Fe-4S Mo/W bis-MGD-type" evidence="10">
    <location>
        <begin position="230"/>
        <end position="286"/>
    </location>
</feature>
<evidence type="ECO:0000256" key="1">
    <source>
        <dbReference type="ARBA" id="ARBA00005404"/>
    </source>
</evidence>
<dbReference type="PROSITE" id="PS00198">
    <property type="entry name" value="4FE4S_FER_1"/>
    <property type="match status" value="1"/>
</dbReference>
<evidence type="ECO:0000259" key="11">
    <source>
        <dbReference type="PROSITE" id="PS51839"/>
    </source>
</evidence>
<dbReference type="Gene3D" id="2.20.25.90">
    <property type="entry name" value="ADC-like domains"/>
    <property type="match status" value="1"/>
</dbReference>
<dbReference type="InterPro" id="IPR009010">
    <property type="entry name" value="Asp_de-COase-like_dom_sf"/>
</dbReference>
<feature type="domain" description="4Fe-4S ferredoxin-type" evidence="9">
    <location>
        <begin position="194"/>
        <end position="224"/>
    </location>
</feature>
<dbReference type="GO" id="GO:0043546">
    <property type="term" value="F:molybdopterin cofactor binding"/>
    <property type="evidence" value="ECO:0007669"/>
    <property type="project" value="InterPro"/>
</dbReference>
<feature type="domain" description="4Fe-4S His(Cys)3-ligated-type" evidence="11">
    <location>
        <begin position="90"/>
        <end position="129"/>
    </location>
</feature>
<keyword evidence="4" id="KW-0479">Metal-binding</keyword>
<dbReference type="PANTHER" id="PTHR43105">
    <property type="entry name" value="RESPIRATORY NITRATE REDUCTASE"/>
    <property type="match status" value="1"/>
</dbReference>
<accession>A0A6H1Q1M9</accession>
<dbReference type="SMART" id="SM00929">
    <property type="entry name" value="NADH-G_4Fe-4S_3"/>
    <property type="match status" value="1"/>
</dbReference>
<keyword evidence="6" id="KW-0560">Oxidoreductase</keyword>
<evidence type="ECO:0000256" key="6">
    <source>
        <dbReference type="ARBA" id="ARBA00023002"/>
    </source>
</evidence>
<keyword evidence="7" id="KW-0408">Iron</keyword>
<dbReference type="GO" id="GO:0046872">
    <property type="term" value="F:metal ion binding"/>
    <property type="evidence" value="ECO:0007669"/>
    <property type="project" value="UniProtKB-KW"/>
</dbReference>
<feature type="domain" description="4Fe-4S ferredoxin-type" evidence="9">
    <location>
        <begin position="151"/>
        <end position="182"/>
    </location>
</feature>
<evidence type="ECO:0000256" key="4">
    <source>
        <dbReference type="ARBA" id="ARBA00022723"/>
    </source>
</evidence>
<gene>
    <name evidence="12" type="ORF">E5R92_02680</name>
</gene>
<keyword evidence="5" id="KW-0677">Repeat</keyword>
<dbReference type="AlphaFoldDB" id="A0A6H1Q1M9"/>
<dbReference type="Gene3D" id="3.30.70.20">
    <property type="match status" value="1"/>
</dbReference>
<keyword evidence="13" id="KW-1185">Reference proteome</keyword>
<evidence type="ECO:0000256" key="2">
    <source>
        <dbReference type="ARBA" id="ARBA00022485"/>
    </source>
</evidence>
<dbReference type="NCBIfam" id="TIGR01591">
    <property type="entry name" value="Fdh-alpha"/>
    <property type="match status" value="1"/>
</dbReference>
<proteinExistence type="inferred from homology"/>
<dbReference type="InterPro" id="IPR006963">
    <property type="entry name" value="Mopterin_OxRdtase_4Fe-4S_dom"/>
</dbReference>
<dbReference type="FunFam" id="3.30.70.20:FF:000035">
    <property type="entry name" value="Iron hydrogenase 1"/>
    <property type="match status" value="1"/>
</dbReference>
<dbReference type="GO" id="GO:0051539">
    <property type="term" value="F:4 iron, 4 sulfur cluster binding"/>
    <property type="evidence" value="ECO:0007669"/>
    <property type="project" value="UniProtKB-KW"/>
</dbReference>
<dbReference type="GO" id="GO:1990204">
    <property type="term" value="C:oxidoreductase complex"/>
    <property type="evidence" value="ECO:0007669"/>
    <property type="project" value="UniProtKB-ARBA"/>
</dbReference>
<dbReference type="Pfam" id="PF12838">
    <property type="entry name" value="Fer4_7"/>
    <property type="match status" value="1"/>
</dbReference>
<dbReference type="InterPro" id="IPR006478">
    <property type="entry name" value="Formate_DH_asu"/>
</dbReference>
<dbReference type="Gene3D" id="3.40.50.740">
    <property type="match status" value="1"/>
</dbReference>
<evidence type="ECO:0000313" key="13">
    <source>
        <dbReference type="Proteomes" id="UP000501094"/>
    </source>
</evidence>
<dbReference type="KEGG" id="peg:E5R92_02680"/>
<reference evidence="12 13" key="1">
    <citation type="journal article" date="2020" name="Nat. Microbiol.">
        <title>Lysogenic host-virus interactions in SAR11 marine bacteria.</title>
        <authorList>
            <person name="Morris R.M."/>
            <person name="Cain K.R."/>
            <person name="Hvorecny K.L."/>
            <person name="Kollman J.M."/>
        </authorList>
    </citation>
    <scope>NUCLEOTIDE SEQUENCE [LARGE SCALE GENOMIC DNA]</scope>
    <source>
        <strain evidence="12 13">NP1</strain>
    </source>
</reference>
<dbReference type="Pfam" id="PF04879">
    <property type="entry name" value="Molybdop_Fe4S4"/>
    <property type="match status" value="1"/>
</dbReference>
<organism evidence="12 13">
    <name type="scientific">Candidatus Pelagibacter giovannonii</name>
    <dbReference type="NCBI Taxonomy" id="2563896"/>
    <lineage>
        <taxon>Bacteria</taxon>
        <taxon>Pseudomonadati</taxon>
        <taxon>Pseudomonadota</taxon>
        <taxon>Alphaproteobacteria</taxon>
        <taxon>Candidatus Pelagibacterales</taxon>
        <taxon>Candidatus Pelagibacteraceae</taxon>
        <taxon>Candidatus Pelagibacter</taxon>
    </lineage>
</organism>
<dbReference type="SUPFAM" id="SSF50692">
    <property type="entry name" value="ADC-like"/>
    <property type="match status" value="1"/>
</dbReference>
<evidence type="ECO:0000259" key="9">
    <source>
        <dbReference type="PROSITE" id="PS51379"/>
    </source>
</evidence>